<protein>
    <submittedName>
        <fullName evidence="1">Uncharacterized protein</fullName>
    </submittedName>
</protein>
<keyword evidence="2" id="KW-1185">Reference proteome</keyword>
<proteinExistence type="predicted"/>
<evidence type="ECO:0000313" key="1">
    <source>
        <dbReference type="EMBL" id="PEN14720.1"/>
    </source>
</evidence>
<gene>
    <name evidence="1" type="ORF">CRI94_00015</name>
</gene>
<reference evidence="1 2" key="1">
    <citation type="submission" date="2017-10" db="EMBL/GenBank/DDBJ databases">
        <title>Draft genome of Longibacter Salinarum.</title>
        <authorList>
            <person name="Goh K.M."/>
            <person name="Shamsir M.S."/>
            <person name="Lim S.W."/>
        </authorList>
    </citation>
    <scope>NUCLEOTIDE SEQUENCE [LARGE SCALE GENOMIC DNA]</scope>
    <source>
        <strain evidence="1 2">KCTC 52045</strain>
    </source>
</reference>
<dbReference type="AlphaFoldDB" id="A0A2A8D1G0"/>
<dbReference type="RefSeq" id="WP_098073615.1">
    <property type="nucleotide sequence ID" value="NZ_PDEQ01000001.1"/>
</dbReference>
<evidence type="ECO:0000313" key="2">
    <source>
        <dbReference type="Proteomes" id="UP000220102"/>
    </source>
</evidence>
<dbReference type="EMBL" id="PDEQ01000001">
    <property type="protein sequence ID" value="PEN14720.1"/>
    <property type="molecule type" value="Genomic_DNA"/>
</dbReference>
<organism evidence="1 2">
    <name type="scientific">Longibacter salinarum</name>
    <dbReference type="NCBI Taxonomy" id="1850348"/>
    <lineage>
        <taxon>Bacteria</taxon>
        <taxon>Pseudomonadati</taxon>
        <taxon>Rhodothermota</taxon>
        <taxon>Rhodothermia</taxon>
        <taxon>Rhodothermales</taxon>
        <taxon>Salisaetaceae</taxon>
        <taxon>Longibacter</taxon>
    </lineage>
</organism>
<sequence length="67" mass="7809">MYLRIQRGANVYRFGAISEYVLAAIQNNFPDLIDNVGNHPIRKKLPFRHDLRKQRPSFREYGGGVHP</sequence>
<dbReference type="Proteomes" id="UP000220102">
    <property type="component" value="Unassembled WGS sequence"/>
</dbReference>
<accession>A0A2A8D1G0</accession>
<name>A0A2A8D1G0_9BACT</name>
<comment type="caution">
    <text evidence="1">The sequence shown here is derived from an EMBL/GenBank/DDBJ whole genome shotgun (WGS) entry which is preliminary data.</text>
</comment>